<keyword evidence="1" id="KW-0472">Membrane</keyword>
<sequence>HARATRGWTGNRAAWLSIIGFVCIIINYAVVNVYFPGLHSYAGLPE</sequence>
<gene>
    <name evidence="2" type="ORF">GNZ21_07065</name>
</gene>
<name>A0A7K1UI21_9MICC</name>
<feature type="non-terminal residue" evidence="2">
    <location>
        <position position="1"/>
    </location>
</feature>
<reference evidence="2 3" key="1">
    <citation type="submission" date="2019-12" db="EMBL/GenBank/DDBJ databases">
        <title>Nesterenkonia muleiensis sp. nov., a novel actinobacterium isolated from sap of Populus euphratica.</title>
        <authorList>
            <person name="Wang R."/>
        </authorList>
    </citation>
    <scope>NUCLEOTIDE SEQUENCE [LARGE SCALE GENOMIC DNA]</scope>
    <source>
        <strain evidence="2 3">F10</strain>
    </source>
</reference>
<evidence type="ECO:0000256" key="1">
    <source>
        <dbReference type="SAM" id="Phobius"/>
    </source>
</evidence>
<evidence type="ECO:0000313" key="3">
    <source>
        <dbReference type="Proteomes" id="UP000460157"/>
    </source>
</evidence>
<organism evidence="2 3">
    <name type="scientific">Nesterenkonia alkaliphila</name>
    <dbReference type="NCBI Taxonomy" id="1463631"/>
    <lineage>
        <taxon>Bacteria</taxon>
        <taxon>Bacillati</taxon>
        <taxon>Actinomycetota</taxon>
        <taxon>Actinomycetes</taxon>
        <taxon>Micrococcales</taxon>
        <taxon>Micrococcaceae</taxon>
        <taxon>Nesterenkonia</taxon>
    </lineage>
</organism>
<dbReference type="EMBL" id="WRPM01000049">
    <property type="protein sequence ID" value="MVT26118.1"/>
    <property type="molecule type" value="Genomic_DNA"/>
</dbReference>
<accession>A0A7K1UI21</accession>
<dbReference type="AlphaFoldDB" id="A0A7K1UI21"/>
<keyword evidence="1" id="KW-1133">Transmembrane helix</keyword>
<comment type="caution">
    <text evidence="2">The sequence shown here is derived from an EMBL/GenBank/DDBJ whole genome shotgun (WGS) entry which is preliminary data.</text>
</comment>
<feature type="transmembrane region" description="Helical" evidence="1">
    <location>
        <begin position="12"/>
        <end position="35"/>
    </location>
</feature>
<proteinExistence type="predicted"/>
<keyword evidence="3" id="KW-1185">Reference proteome</keyword>
<dbReference type="Proteomes" id="UP000460157">
    <property type="component" value="Unassembled WGS sequence"/>
</dbReference>
<evidence type="ECO:0000313" key="2">
    <source>
        <dbReference type="EMBL" id="MVT26118.1"/>
    </source>
</evidence>
<keyword evidence="1" id="KW-0812">Transmembrane</keyword>
<protein>
    <submittedName>
        <fullName evidence="2">C-type cytochrome biogenesis protein CcsB</fullName>
    </submittedName>
</protein>